<comment type="caution">
    <text evidence="1">The sequence shown here is derived from an EMBL/GenBank/DDBJ whole genome shotgun (WGS) entry which is preliminary data.</text>
</comment>
<name>A0A2S4USW1_9BASI</name>
<sequence length="135" mass="15611">MMSMLKFQSSHPTSESTKTCAPPIRNTNWWLTELQEFLHLDAVQCTQSKSRDRTQNCQDPSLHACLQKFFDRVEVRNILAYLQLTDNPTFYLFWMTALTCKSEGLFLMTTQKTLNLGLPLNDSLPIKSQPLDDHL</sequence>
<reference evidence="1" key="1">
    <citation type="submission" date="2017-12" db="EMBL/GenBank/DDBJ databases">
        <title>Gene loss provides genomic basis for host adaptation in cereal stripe rust fungi.</title>
        <authorList>
            <person name="Xia C."/>
        </authorList>
    </citation>
    <scope>NUCLEOTIDE SEQUENCE [LARGE SCALE GENOMIC DNA]</scope>
    <source>
        <strain evidence="1">93-210</strain>
    </source>
</reference>
<dbReference type="VEuPathDB" id="FungiDB:PSHT_04497"/>
<evidence type="ECO:0000313" key="2">
    <source>
        <dbReference type="Proteomes" id="UP000239156"/>
    </source>
</evidence>
<gene>
    <name evidence="1" type="ORF">PSTT_13208</name>
</gene>
<accession>A0A2S4USW1</accession>
<proteinExistence type="predicted"/>
<dbReference type="VEuPathDB" id="FungiDB:PSTT_13208"/>
<evidence type="ECO:0000313" key="1">
    <source>
        <dbReference type="EMBL" id="POW00318.1"/>
    </source>
</evidence>
<dbReference type="AlphaFoldDB" id="A0A2S4USW1"/>
<dbReference type="EMBL" id="PKSL01000181">
    <property type="protein sequence ID" value="POW00318.1"/>
    <property type="molecule type" value="Genomic_DNA"/>
</dbReference>
<protein>
    <submittedName>
        <fullName evidence="1">Uncharacterized protein</fullName>
    </submittedName>
</protein>
<keyword evidence="2" id="KW-1185">Reference proteome</keyword>
<organism evidence="1 2">
    <name type="scientific">Puccinia striiformis</name>
    <dbReference type="NCBI Taxonomy" id="27350"/>
    <lineage>
        <taxon>Eukaryota</taxon>
        <taxon>Fungi</taxon>
        <taxon>Dikarya</taxon>
        <taxon>Basidiomycota</taxon>
        <taxon>Pucciniomycotina</taxon>
        <taxon>Pucciniomycetes</taxon>
        <taxon>Pucciniales</taxon>
        <taxon>Pucciniaceae</taxon>
        <taxon>Puccinia</taxon>
    </lineage>
</organism>
<dbReference type="Proteomes" id="UP000239156">
    <property type="component" value="Unassembled WGS sequence"/>
</dbReference>